<dbReference type="EMBL" id="JAVREO010000003">
    <property type="protein sequence ID" value="MDT0266076.1"/>
    <property type="molecule type" value="Genomic_DNA"/>
</dbReference>
<dbReference type="Proteomes" id="UP001183410">
    <property type="component" value="Unassembled WGS sequence"/>
</dbReference>
<protein>
    <submittedName>
        <fullName evidence="1">Deaminase domain-containing protein</fullName>
    </submittedName>
</protein>
<sequence length="38" mass="4292">MDGTIDLYTELPVCDSCNDVINQFRNEFPNITINITDG</sequence>
<accession>A0ABU2JMW2</accession>
<proteinExistence type="predicted"/>
<dbReference type="Pfam" id="PF14424">
    <property type="entry name" value="Toxin-deaminase"/>
    <property type="match status" value="1"/>
</dbReference>
<dbReference type="InterPro" id="IPR032721">
    <property type="entry name" value="Toxin-deaminase"/>
</dbReference>
<reference evidence="2" key="1">
    <citation type="submission" date="2023-07" db="EMBL/GenBank/DDBJ databases">
        <title>30 novel species of actinomycetes from the DSMZ collection.</title>
        <authorList>
            <person name="Nouioui I."/>
        </authorList>
    </citation>
    <scope>NUCLEOTIDE SEQUENCE [LARGE SCALE GENOMIC DNA]</scope>
    <source>
        <strain evidence="2">DSM 44915</strain>
    </source>
</reference>
<evidence type="ECO:0000313" key="2">
    <source>
        <dbReference type="Proteomes" id="UP001183410"/>
    </source>
</evidence>
<organism evidence="1 2">
    <name type="scientific">Streptomyces chisholmiae</name>
    <dbReference type="NCBI Taxonomy" id="3075540"/>
    <lineage>
        <taxon>Bacteria</taxon>
        <taxon>Bacillati</taxon>
        <taxon>Actinomycetota</taxon>
        <taxon>Actinomycetes</taxon>
        <taxon>Kitasatosporales</taxon>
        <taxon>Streptomycetaceae</taxon>
        <taxon>Streptomyces</taxon>
    </lineage>
</organism>
<name>A0ABU2JMW2_9ACTN</name>
<gene>
    <name evidence="1" type="ORF">RM844_07180</name>
</gene>
<keyword evidence="2" id="KW-1185">Reference proteome</keyword>
<evidence type="ECO:0000313" key="1">
    <source>
        <dbReference type="EMBL" id="MDT0266076.1"/>
    </source>
</evidence>
<dbReference type="RefSeq" id="WP_311666053.1">
    <property type="nucleotide sequence ID" value="NZ_JAVREO010000003.1"/>
</dbReference>
<comment type="caution">
    <text evidence="1">The sequence shown here is derived from an EMBL/GenBank/DDBJ whole genome shotgun (WGS) entry which is preliminary data.</text>
</comment>